<comment type="caution">
    <text evidence="1">The sequence shown here is derived from an EMBL/GenBank/DDBJ whole genome shotgun (WGS) entry which is preliminary data.</text>
</comment>
<evidence type="ECO:0000313" key="1">
    <source>
        <dbReference type="EMBL" id="OLP87063.1"/>
    </source>
</evidence>
<keyword evidence="2" id="KW-1185">Reference proteome</keyword>
<organism evidence="1 2">
    <name type="scientific">Symbiodinium microadriaticum</name>
    <name type="common">Dinoflagellate</name>
    <name type="synonym">Zooxanthella microadriatica</name>
    <dbReference type="NCBI Taxonomy" id="2951"/>
    <lineage>
        <taxon>Eukaryota</taxon>
        <taxon>Sar</taxon>
        <taxon>Alveolata</taxon>
        <taxon>Dinophyceae</taxon>
        <taxon>Suessiales</taxon>
        <taxon>Symbiodiniaceae</taxon>
        <taxon>Symbiodinium</taxon>
    </lineage>
</organism>
<dbReference type="Proteomes" id="UP000186817">
    <property type="component" value="Unassembled WGS sequence"/>
</dbReference>
<sequence>MFQKLCWSAFKILGVVQIGHSSFALVNLMVLDEHIIFGRCPLHVKLTRGSSPAHRRPGGARQPTALGQHPNVVSLFSGDGHCEELQGHAMPSDRTMMEVLEKTFVPRTDDSRCRACFEAWTKIRRPPGLVYWQARPLRLTFVAGPGRKQQVSFENTSWSTVARDCGVSRRADNNRACAAKQCSIDDLFFRRPSR</sequence>
<reference evidence="1 2" key="1">
    <citation type="submission" date="2016-02" db="EMBL/GenBank/DDBJ databases">
        <title>Genome analysis of coral dinoflagellate symbionts highlights evolutionary adaptations to a symbiotic lifestyle.</title>
        <authorList>
            <person name="Aranda M."/>
            <person name="Li Y."/>
            <person name="Liew Y.J."/>
            <person name="Baumgarten S."/>
            <person name="Simakov O."/>
            <person name="Wilson M."/>
            <person name="Piel J."/>
            <person name="Ashoor H."/>
            <person name="Bougouffa S."/>
            <person name="Bajic V.B."/>
            <person name="Ryu T."/>
            <person name="Ravasi T."/>
            <person name="Bayer T."/>
            <person name="Micklem G."/>
            <person name="Kim H."/>
            <person name="Bhak J."/>
            <person name="Lajeunesse T.C."/>
            <person name="Voolstra C.R."/>
        </authorList>
    </citation>
    <scope>NUCLEOTIDE SEQUENCE [LARGE SCALE GENOMIC DNA]</scope>
    <source>
        <strain evidence="1 2">CCMP2467</strain>
    </source>
</reference>
<protein>
    <submittedName>
        <fullName evidence="1">Uncharacterized protein</fullName>
    </submittedName>
</protein>
<name>A0A1Q9CVV2_SYMMI</name>
<proteinExistence type="predicted"/>
<dbReference type="AlphaFoldDB" id="A0A1Q9CVV2"/>
<dbReference type="EMBL" id="LSRX01000883">
    <property type="protein sequence ID" value="OLP87063.1"/>
    <property type="molecule type" value="Genomic_DNA"/>
</dbReference>
<gene>
    <name evidence="1" type="ORF">AK812_SmicGene31750</name>
</gene>
<evidence type="ECO:0000313" key="2">
    <source>
        <dbReference type="Proteomes" id="UP000186817"/>
    </source>
</evidence>
<accession>A0A1Q9CVV2</accession>